<dbReference type="InterPro" id="IPR051162">
    <property type="entry name" value="T4SS_component"/>
</dbReference>
<protein>
    <submittedName>
        <fullName evidence="5">Uncharacterized protein</fullName>
    </submittedName>
</protein>
<keyword evidence="1" id="KW-0472">Membrane</keyword>
<dbReference type="InterPro" id="IPR058441">
    <property type="entry name" value="DUF8128"/>
</dbReference>
<dbReference type="EMBL" id="LCBS01000024">
    <property type="protein sequence ID" value="KKS16300.1"/>
    <property type="molecule type" value="Genomic_DNA"/>
</dbReference>
<dbReference type="PATRIC" id="fig|1619112.3.peg.788"/>
<feature type="domain" description="DUF8128" evidence="4">
    <location>
        <begin position="47"/>
        <end position="341"/>
    </location>
</feature>
<feature type="domain" description="TraD/TraG TraM recognition site" evidence="3">
    <location>
        <begin position="635"/>
        <end position="703"/>
    </location>
</feature>
<dbReference type="Gene3D" id="3.40.50.300">
    <property type="entry name" value="P-loop containing nucleotide triphosphate hydrolases"/>
    <property type="match status" value="2"/>
</dbReference>
<organism evidence="5 6">
    <name type="scientific">candidate division WWE3 bacterium GW2011_GWB1_41_6</name>
    <dbReference type="NCBI Taxonomy" id="1619112"/>
    <lineage>
        <taxon>Bacteria</taxon>
        <taxon>Katanobacteria</taxon>
    </lineage>
</organism>
<accession>A0A0G0WU72</accession>
<dbReference type="Pfam" id="PF26449">
    <property type="entry name" value="DUF8128"/>
    <property type="match status" value="1"/>
</dbReference>
<proteinExistence type="predicted"/>
<dbReference type="PANTHER" id="PTHR30121:SF6">
    <property type="entry name" value="SLR6007 PROTEIN"/>
    <property type="match status" value="1"/>
</dbReference>
<sequence length="803" mass="91953">MNIPELLYNSFWIALYVFVIILFIIIIVNRFLAWKKKKYEKLEEYKLTFLQIKVPQDNEIEIKAAEHMFSSLAGFRKPWYKAIFTGQYRISFEIVSKITGIGFYVIVPDEIVSLVEKTINGAYPSAEIDIVNPNEVWDRGEYTNVVELKLAGSPFYPIQIYEDLKQDSLNVLTSSMSKLSGDEVLAIQYVISPASENWRHAGDRFAGDVKSKAANPEKKVNIDTAFLEKVEKKTAKPGFDVAIRVVSIAKDKTSSEAHLRNVVAAFEQFTNLKYNRFKKRSFISPKKLVDNFIFRKLSVREWFIPLLDIALYRSCSVLNVEELATVFHFPNKEVQTPNILWLYARRSTAPTNLPDEGLYLGKSIFRGVEKKINMLDDDRRRHFYIIGQTGTGKSQMLMSLALQDIKAGRGVAIIDPHGSDIDELMQKIPPERIDDVILFDAADTERPMGINMLEARSEEEKHMLINAFIALLYKLYDPNRQGIMGPQLERQVRNVMLTAMEDPESTMVDVLRLLIDDKYAQKFIPKITDPLVKRFWTDEMAKTTANRKGEMMGYIVSKFDRLVTERTLRNIIGQPKSAFDFHKVMEEKKILLVDLSKGKIGEENSNFIGLLLVPRILTAALARASQLGKEEFPDFYLYVDEFQNFATPDFATILSEARKYKLNLTVAHQFIDQLSDDIKEAIFGNIGTQVSFRVGPEDAEFLEKQYEPVFTKNDLANLPVGNCYMRLLVKGQPTIPFSLMVDWDMITSTKKDPKVAETIRQMSRMKYGTPVEEVEAFINMRIGIDEPEAPEVAPNPLKSRIPF</sequence>
<feature type="transmembrane region" description="Helical" evidence="1">
    <location>
        <begin position="12"/>
        <end position="32"/>
    </location>
</feature>
<comment type="caution">
    <text evidence="5">The sequence shown here is derived from an EMBL/GenBank/DDBJ whole genome shotgun (WGS) entry which is preliminary data.</text>
</comment>
<dbReference type="PANTHER" id="PTHR30121">
    <property type="entry name" value="UNCHARACTERIZED PROTEIN YJGR-RELATED"/>
    <property type="match status" value="1"/>
</dbReference>
<evidence type="ECO:0000256" key="1">
    <source>
        <dbReference type="SAM" id="Phobius"/>
    </source>
</evidence>
<dbReference type="Pfam" id="PF01935">
    <property type="entry name" value="DUF87"/>
    <property type="match status" value="1"/>
</dbReference>
<reference evidence="5 6" key="1">
    <citation type="journal article" date="2015" name="Nature">
        <title>rRNA introns, odd ribosomes, and small enigmatic genomes across a large radiation of phyla.</title>
        <authorList>
            <person name="Brown C.T."/>
            <person name="Hug L.A."/>
            <person name="Thomas B.C."/>
            <person name="Sharon I."/>
            <person name="Castelle C.J."/>
            <person name="Singh A."/>
            <person name="Wilkins M.J."/>
            <person name="Williams K.H."/>
            <person name="Banfield J.F."/>
        </authorList>
    </citation>
    <scope>NUCLEOTIDE SEQUENCE [LARGE SCALE GENOMIC DNA]</scope>
</reference>
<dbReference type="Pfam" id="PF12696">
    <property type="entry name" value="TraG-D_C"/>
    <property type="match status" value="1"/>
</dbReference>
<evidence type="ECO:0000259" key="2">
    <source>
        <dbReference type="Pfam" id="PF01935"/>
    </source>
</evidence>
<feature type="domain" description="Helicase HerA central" evidence="2">
    <location>
        <begin position="367"/>
        <end position="597"/>
    </location>
</feature>
<evidence type="ECO:0000259" key="4">
    <source>
        <dbReference type="Pfam" id="PF26449"/>
    </source>
</evidence>
<name>A0A0G0WU72_UNCKA</name>
<dbReference type="Proteomes" id="UP000034163">
    <property type="component" value="Unassembled WGS sequence"/>
</dbReference>
<dbReference type="InterPro" id="IPR027417">
    <property type="entry name" value="P-loop_NTPase"/>
</dbReference>
<evidence type="ECO:0000313" key="6">
    <source>
        <dbReference type="Proteomes" id="UP000034163"/>
    </source>
</evidence>
<dbReference type="InterPro" id="IPR032689">
    <property type="entry name" value="TraG-D_C"/>
</dbReference>
<dbReference type="InterPro" id="IPR002789">
    <property type="entry name" value="HerA_central"/>
</dbReference>
<keyword evidence="1" id="KW-0812">Transmembrane</keyword>
<dbReference type="SUPFAM" id="SSF52540">
    <property type="entry name" value="P-loop containing nucleoside triphosphate hydrolases"/>
    <property type="match status" value="1"/>
</dbReference>
<keyword evidence="1" id="KW-1133">Transmembrane helix</keyword>
<dbReference type="CDD" id="cd01127">
    <property type="entry name" value="TrwB_TraG_TraD_VirD4"/>
    <property type="match status" value="1"/>
</dbReference>
<evidence type="ECO:0000313" key="5">
    <source>
        <dbReference type="EMBL" id="KKS16300.1"/>
    </source>
</evidence>
<dbReference type="AlphaFoldDB" id="A0A0G0WU72"/>
<gene>
    <name evidence="5" type="ORF">UU72_C0024G0026</name>
</gene>
<evidence type="ECO:0000259" key="3">
    <source>
        <dbReference type="Pfam" id="PF12696"/>
    </source>
</evidence>